<dbReference type="SUPFAM" id="SSF53901">
    <property type="entry name" value="Thiolase-like"/>
    <property type="match status" value="2"/>
</dbReference>
<feature type="domain" description="Thiolase N-terminal" evidence="7">
    <location>
        <begin position="4"/>
        <end position="257"/>
    </location>
</feature>
<dbReference type="Gene3D" id="3.40.47.10">
    <property type="match status" value="2"/>
</dbReference>
<feature type="active site" description="Acyl-thioester intermediate" evidence="5">
    <location>
        <position position="88"/>
    </location>
</feature>
<dbReference type="InterPro" id="IPR020615">
    <property type="entry name" value="Thiolase_acyl_enz_int_AS"/>
</dbReference>
<dbReference type="GO" id="GO:0003988">
    <property type="term" value="F:acetyl-CoA C-acyltransferase activity"/>
    <property type="evidence" value="ECO:0007669"/>
    <property type="project" value="UniProtKB-ARBA"/>
</dbReference>
<dbReference type="InterPro" id="IPR002155">
    <property type="entry name" value="Thiolase"/>
</dbReference>
<dbReference type="AlphaFoldDB" id="A0A653C5F5"/>
<dbReference type="PROSITE" id="PS00737">
    <property type="entry name" value="THIOLASE_2"/>
    <property type="match status" value="1"/>
</dbReference>
<evidence type="ECO:0000313" key="9">
    <source>
        <dbReference type="EMBL" id="VEN42983.1"/>
    </source>
</evidence>
<dbReference type="PROSITE" id="PS00098">
    <property type="entry name" value="THIOLASE_1"/>
    <property type="match status" value="1"/>
</dbReference>
<evidence type="ECO:0000256" key="1">
    <source>
        <dbReference type="ARBA" id="ARBA00005189"/>
    </source>
</evidence>
<dbReference type="PANTHER" id="PTHR18919">
    <property type="entry name" value="ACETYL-COA C-ACYLTRANSFERASE"/>
    <property type="match status" value="1"/>
</dbReference>
<feature type="active site" description="Proton acceptor" evidence="5">
    <location>
        <position position="345"/>
    </location>
</feature>
<dbReference type="EMBL" id="CAACVG010006991">
    <property type="protein sequence ID" value="VEN42983.1"/>
    <property type="molecule type" value="Genomic_DNA"/>
</dbReference>
<gene>
    <name evidence="9" type="ORF">CALMAC_LOCUS6284</name>
</gene>
<dbReference type="FunFam" id="3.40.47.10:FF:000010">
    <property type="entry name" value="Acetyl-CoA acetyltransferase (Thiolase)"/>
    <property type="match status" value="1"/>
</dbReference>
<protein>
    <recommendedName>
        <fullName evidence="11">Thiolase N-terminal domain-containing protein</fullName>
    </recommendedName>
</protein>
<name>A0A653C5F5_CALMS</name>
<evidence type="ECO:0008006" key="11">
    <source>
        <dbReference type="Google" id="ProtNLM"/>
    </source>
</evidence>
<dbReference type="Proteomes" id="UP000410492">
    <property type="component" value="Unassembled WGS sequence"/>
</dbReference>
<dbReference type="InterPro" id="IPR020613">
    <property type="entry name" value="Thiolase_CS"/>
</dbReference>
<evidence type="ECO:0000256" key="3">
    <source>
        <dbReference type="ARBA" id="ARBA00022679"/>
    </source>
</evidence>
<feature type="active site" description="Proton acceptor" evidence="5">
    <location>
        <position position="375"/>
    </location>
</feature>
<organism evidence="9 10">
    <name type="scientific">Callosobruchus maculatus</name>
    <name type="common">Southern cowpea weevil</name>
    <name type="synonym">Pulse bruchid</name>
    <dbReference type="NCBI Taxonomy" id="64391"/>
    <lineage>
        <taxon>Eukaryota</taxon>
        <taxon>Metazoa</taxon>
        <taxon>Ecdysozoa</taxon>
        <taxon>Arthropoda</taxon>
        <taxon>Hexapoda</taxon>
        <taxon>Insecta</taxon>
        <taxon>Pterygota</taxon>
        <taxon>Neoptera</taxon>
        <taxon>Endopterygota</taxon>
        <taxon>Coleoptera</taxon>
        <taxon>Polyphaga</taxon>
        <taxon>Cucujiformia</taxon>
        <taxon>Chrysomeloidea</taxon>
        <taxon>Chrysomelidae</taxon>
        <taxon>Bruchinae</taxon>
        <taxon>Bruchini</taxon>
        <taxon>Callosobruchus</taxon>
    </lineage>
</organism>
<dbReference type="PANTHER" id="PTHR18919:SF107">
    <property type="entry name" value="ACETYL-COA ACETYLTRANSFERASE, CYTOSOLIC"/>
    <property type="match status" value="1"/>
</dbReference>
<dbReference type="CDD" id="cd00751">
    <property type="entry name" value="thiolase"/>
    <property type="match status" value="1"/>
</dbReference>
<dbReference type="Pfam" id="PF02803">
    <property type="entry name" value="Thiolase_C"/>
    <property type="match status" value="1"/>
</dbReference>
<dbReference type="InterPro" id="IPR020616">
    <property type="entry name" value="Thiolase_N"/>
</dbReference>
<reference evidence="9 10" key="1">
    <citation type="submission" date="2019-01" db="EMBL/GenBank/DDBJ databases">
        <authorList>
            <person name="Sayadi A."/>
        </authorList>
    </citation>
    <scope>NUCLEOTIDE SEQUENCE [LARGE SCALE GENOMIC DNA]</scope>
</reference>
<sequence>MCDVYIVSGCRTPIGSFMGQFQKLSASDLGTVAVSEAIKRASLQPEDVEHVILGQVLTAGQGQNPARVTATGAKIPFTSTAYLINMLCGSGLKAVALGYQGVKNGDYSIVVAGGQESMSTSHHTVYIRGKKAGDSTLGDSLYTDGLTDHFNKVSMGKTAEHLAKLYSISREEQDLFACESQNKAEEAIKSGYFNTEIVPVLVDKRTGAAVDKDEFPRPGMTVDKLSQLKPCFENPGTVTAGNASGINDGAAAIVLANTLKIKEKGLTPIAKIIGFAEVGVDPMCMGTGPIGAVTNLLKKINWTKEEVDLFELNEAFAVQSIIVNKTLGIDESKVNICGGAIALGHPLACSGTRVLVTLLHNLKRLGKKKGVAALCIGGGMGIAMAVEMC</sequence>
<dbReference type="PIRSF" id="PIRSF000429">
    <property type="entry name" value="Ac-CoA_Ac_transf"/>
    <property type="match status" value="1"/>
</dbReference>
<evidence type="ECO:0000259" key="8">
    <source>
        <dbReference type="Pfam" id="PF02803"/>
    </source>
</evidence>
<dbReference type="InterPro" id="IPR020610">
    <property type="entry name" value="Thiolase_AS"/>
</dbReference>
<feature type="domain" description="Thiolase C-terminal" evidence="8">
    <location>
        <begin position="266"/>
        <end position="387"/>
    </location>
</feature>
<dbReference type="InterPro" id="IPR020617">
    <property type="entry name" value="Thiolase_C"/>
</dbReference>
<dbReference type="InterPro" id="IPR016039">
    <property type="entry name" value="Thiolase-like"/>
</dbReference>
<evidence type="ECO:0000256" key="2">
    <source>
        <dbReference type="ARBA" id="ARBA00010982"/>
    </source>
</evidence>
<evidence type="ECO:0000256" key="5">
    <source>
        <dbReference type="PIRSR" id="PIRSR000429-1"/>
    </source>
</evidence>
<dbReference type="Pfam" id="PF00108">
    <property type="entry name" value="Thiolase_N"/>
    <property type="match status" value="1"/>
</dbReference>
<accession>A0A653C5F5</accession>
<evidence type="ECO:0000259" key="7">
    <source>
        <dbReference type="Pfam" id="PF00108"/>
    </source>
</evidence>
<evidence type="ECO:0000256" key="4">
    <source>
        <dbReference type="ARBA" id="ARBA00023315"/>
    </source>
</evidence>
<comment type="similarity">
    <text evidence="2 6">Belongs to the thiolase-like superfamily. Thiolase family.</text>
</comment>
<keyword evidence="3 6" id="KW-0808">Transferase</keyword>
<dbReference type="PROSITE" id="PS00099">
    <property type="entry name" value="THIOLASE_3"/>
    <property type="match status" value="1"/>
</dbReference>
<keyword evidence="10" id="KW-1185">Reference proteome</keyword>
<dbReference type="OrthoDB" id="5404651at2759"/>
<proteinExistence type="inferred from homology"/>
<evidence type="ECO:0000313" key="10">
    <source>
        <dbReference type="Proteomes" id="UP000410492"/>
    </source>
</evidence>
<dbReference type="NCBIfam" id="TIGR01930">
    <property type="entry name" value="AcCoA-C-Actrans"/>
    <property type="match status" value="1"/>
</dbReference>
<evidence type="ECO:0000256" key="6">
    <source>
        <dbReference type="RuleBase" id="RU003557"/>
    </source>
</evidence>
<comment type="pathway">
    <text evidence="1">Lipid metabolism.</text>
</comment>
<keyword evidence="4 6" id="KW-0012">Acyltransferase</keyword>